<evidence type="ECO:0000313" key="3">
    <source>
        <dbReference type="Proteomes" id="UP001165587"/>
    </source>
</evidence>
<dbReference type="RefSeq" id="WP_259528767.1">
    <property type="nucleotide sequence ID" value="NZ_JANLCK010000005.1"/>
</dbReference>
<gene>
    <name evidence="2" type="ORF">N1028_11200</name>
</gene>
<dbReference type="AlphaFoldDB" id="A0AA41XE11"/>
<reference evidence="2" key="1">
    <citation type="submission" date="2022-08" db="EMBL/GenBank/DDBJ databases">
        <authorList>
            <person name="Deng Y."/>
            <person name="Han X.-F."/>
            <person name="Zhang Y.-Q."/>
        </authorList>
    </citation>
    <scope>NUCLEOTIDE SEQUENCE</scope>
    <source>
        <strain evidence="2">CPCC 203407</strain>
    </source>
</reference>
<keyword evidence="3" id="KW-1185">Reference proteome</keyword>
<protein>
    <recommendedName>
        <fullName evidence="4">Asparagine synthase</fullName>
    </recommendedName>
</protein>
<dbReference type="Proteomes" id="UP001165587">
    <property type="component" value="Unassembled WGS sequence"/>
</dbReference>
<evidence type="ECO:0008006" key="4">
    <source>
        <dbReference type="Google" id="ProtNLM"/>
    </source>
</evidence>
<organism evidence="2 3">
    <name type="scientific">Herbiconiux oxytropis</name>
    <dbReference type="NCBI Taxonomy" id="2970915"/>
    <lineage>
        <taxon>Bacteria</taxon>
        <taxon>Bacillati</taxon>
        <taxon>Actinomycetota</taxon>
        <taxon>Actinomycetes</taxon>
        <taxon>Micrococcales</taxon>
        <taxon>Microbacteriaceae</taxon>
        <taxon>Herbiconiux</taxon>
    </lineage>
</organism>
<accession>A0AA41XE11</accession>
<name>A0AA41XE11_9MICO</name>
<evidence type="ECO:0000256" key="1">
    <source>
        <dbReference type="SAM" id="MobiDB-lite"/>
    </source>
</evidence>
<comment type="caution">
    <text evidence="2">The sequence shown here is derived from an EMBL/GenBank/DDBJ whole genome shotgun (WGS) entry which is preliminary data.</text>
</comment>
<feature type="region of interest" description="Disordered" evidence="1">
    <location>
        <begin position="1"/>
        <end position="23"/>
    </location>
</feature>
<evidence type="ECO:0000313" key="2">
    <source>
        <dbReference type="EMBL" id="MCS5726459.1"/>
    </source>
</evidence>
<sequence length="211" mass="24243">MARRRGRGPRWLATGRAVEPPEPLPEHEVEAAIADGVLIARFSAALTLKNRLIVASIRDEVPFSTEHAAELAREVLESIAAEQDENALHAVDVIGFAESDSGAARHEHDYKLRDLELLNARRRVYREVADRLRLDADDPEYVADLVEQARVKAWDDLSREIESRLDDARVSAALVVDDEYLRDRDERMRRLREFDLWHLADQNYGRRTARR</sequence>
<proteinExistence type="predicted"/>
<dbReference type="EMBL" id="JANLCK010000005">
    <property type="protein sequence ID" value="MCS5726459.1"/>
    <property type="molecule type" value="Genomic_DNA"/>
</dbReference>